<dbReference type="Proteomes" id="UP000887565">
    <property type="component" value="Unplaced"/>
</dbReference>
<dbReference type="WBParaSite" id="nRc.2.0.1.t21103-RA">
    <property type="protein sequence ID" value="nRc.2.0.1.t21103-RA"/>
    <property type="gene ID" value="nRc.2.0.1.g21103"/>
</dbReference>
<evidence type="ECO:0000313" key="1">
    <source>
        <dbReference type="Proteomes" id="UP000887565"/>
    </source>
</evidence>
<sequence length="59" mass="6740">MSLHAQEPDKEKKIWIGSVEWGLLPYIHVLYLDYIFNTHATLGGRLGIGNLKREASKKC</sequence>
<proteinExistence type="predicted"/>
<keyword evidence="1" id="KW-1185">Reference proteome</keyword>
<accession>A0A915J5U5</accession>
<reference evidence="2" key="1">
    <citation type="submission" date="2022-11" db="UniProtKB">
        <authorList>
            <consortium name="WormBaseParasite"/>
        </authorList>
    </citation>
    <scope>IDENTIFICATION</scope>
</reference>
<dbReference type="AlphaFoldDB" id="A0A915J5U5"/>
<organism evidence="1 2">
    <name type="scientific">Romanomermis culicivorax</name>
    <name type="common">Nematode worm</name>
    <dbReference type="NCBI Taxonomy" id="13658"/>
    <lineage>
        <taxon>Eukaryota</taxon>
        <taxon>Metazoa</taxon>
        <taxon>Ecdysozoa</taxon>
        <taxon>Nematoda</taxon>
        <taxon>Enoplea</taxon>
        <taxon>Dorylaimia</taxon>
        <taxon>Mermithida</taxon>
        <taxon>Mermithoidea</taxon>
        <taxon>Mermithidae</taxon>
        <taxon>Romanomermis</taxon>
    </lineage>
</organism>
<protein>
    <submittedName>
        <fullName evidence="2">Uncharacterized protein</fullName>
    </submittedName>
</protein>
<evidence type="ECO:0000313" key="2">
    <source>
        <dbReference type="WBParaSite" id="nRc.2.0.1.t21103-RA"/>
    </source>
</evidence>
<name>A0A915J5U5_ROMCU</name>